<dbReference type="EMBL" id="BGZK01000074">
    <property type="protein sequence ID" value="GBP15767.1"/>
    <property type="molecule type" value="Genomic_DNA"/>
</dbReference>
<sequence>MEKPKYDSIVVNARCTRVALDERILKMVEAITRSFKSGRDMVITITREAARDLRKKLASRLEADANSKVQTMTSVLINGFWGPNSYHPLTVGTIIARTMVKQKLHDSIPHVVVAPHRQMCNYTDDGEDAVDSFIKTAMAVSENKIKDHNAKMAIRNRHKALIEILMKR</sequence>
<dbReference type="Proteomes" id="UP000299102">
    <property type="component" value="Unassembled WGS sequence"/>
</dbReference>
<organism evidence="1 2">
    <name type="scientific">Eumeta variegata</name>
    <name type="common">Bagworm moth</name>
    <name type="synonym">Eumeta japonica</name>
    <dbReference type="NCBI Taxonomy" id="151549"/>
    <lineage>
        <taxon>Eukaryota</taxon>
        <taxon>Metazoa</taxon>
        <taxon>Ecdysozoa</taxon>
        <taxon>Arthropoda</taxon>
        <taxon>Hexapoda</taxon>
        <taxon>Insecta</taxon>
        <taxon>Pterygota</taxon>
        <taxon>Neoptera</taxon>
        <taxon>Endopterygota</taxon>
        <taxon>Lepidoptera</taxon>
        <taxon>Glossata</taxon>
        <taxon>Ditrysia</taxon>
        <taxon>Tineoidea</taxon>
        <taxon>Psychidae</taxon>
        <taxon>Oiketicinae</taxon>
        <taxon>Eumeta</taxon>
    </lineage>
</organism>
<name>A0A4C1TP75_EUMVA</name>
<evidence type="ECO:0000313" key="2">
    <source>
        <dbReference type="Proteomes" id="UP000299102"/>
    </source>
</evidence>
<evidence type="ECO:0000313" key="1">
    <source>
        <dbReference type="EMBL" id="GBP15767.1"/>
    </source>
</evidence>
<gene>
    <name evidence="1" type="ORF">EVAR_93949_1</name>
</gene>
<comment type="caution">
    <text evidence="1">The sequence shown here is derived from an EMBL/GenBank/DDBJ whole genome shotgun (WGS) entry which is preliminary data.</text>
</comment>
<dbReference type="OrthoDB" id="9995375at2759"/>
<dbReference type="AlphaFoldDB" id="A0A4C1TP75"/>
<reference evidence="1 2" key="1">
    <citation type="journal article" date="2019" name="Commun. Biol.">
        <title>The bagworm genome reveals a unique fibroin gene that provides high tensile strength.</title>
        <authorList>
            <person name="Kono N."/>
            <person name="Nakamura H."/>
            <person name="Ohtoshi R."/>
            <person name="Tomita M."/>
            <person name="Numata K."/>
            <person name="Arakawa K."/>
        </authorList>
    </citation>
    <scope>NUCLEOTIDE SEQUENCE [LARGE SCALE GENOMIC DNA]</scope>
</reference>
<proteinExistence type="predicted"/>
<accession>A0A4C1TP75</accession>
<keyword evidence="2" id="KW-1185">Reference proteome</keyword>
<protein>
    <submittedName>
        <fullName evidence="1">Uncharacterized protein</fullName>
    </submittedName>
</protein>